<dbReference type="Proteomes" id="UP001589619">
    <property type="component" value="Unassembled WGS sequence"/>
</dbReference>
<protein>
    <submittedName>
        <fullName evidence="1">Uncharacterized protein</fullName>
    </submittedName>
</protein>
<reference evidence="1 2" key="1">
    <citation type="submission" date="2024-09" db="EMBL/GenBank/DDBJ databases">
        <authorList>
            <person name="Sun Q."/>
            <person name="Mori K."/>
        </authorList>
    </citation>
    <scope>NUCLEOTIDE SEQUENCE [LARGE SCALE GENOMIC DNA]</scope>
    <source>
        <strain evidence="1 2">JCM 12520</strain>
    </source>
</reference>
<evidence type="ECO:0000313" key="1">
    <source>
        <dbReference type="EMBL" id="MFB9751626.1"/>
    </source>
</evidence>
<proteinExistence type="predicted"/>
<comment type="caution">
    <text evidence="1">The sequence shown here is derived from an EMBL/GenBank/DDBJ whole genome shotgun (WGS) entry which is preliminary data.</text>
</comment>
<gene>
    <name evidence="1" type="ORF">ACFFNY_08585</name>
</gene>
<dbReference type="RefSeq" id="WP_344912327.1">
    <property type="nucleotide sequence ID" value="NZ_BAAAYO010000010.1"/>
</dbReference>
<evidence type="ECO:0000313" key="2">
    <source>
        <dbReference type="Proteomes" id="UP001589619"/>
    </source>
</evidence>
<accession>A0ABV5VUE7</accession>
<name>A0ABV5VUE7_9BACL</name>
<sequence length="160" mass="18664">MKTNAKMKQHIDSVKTDSKDNFSIDLTRVENIIFPKFFEWDGCVLLSQVRNGELPNNFLPNQFVPDRTALEADYNHIHLNDIFDEGVHPDAILNIGIKTLEVWAAVLYKQFNGRRKFLLILSYDSEEVVLRFYTVRQNEVPWLDTSKLESYLDGLMLIEI</sequence>
<organism evidence="1 2">
    <name type="scientific">Paenibacillus hodogayensis</name>
    <dbReference type="NCBI Taxonomy" id="279208"/>
    <lineage>
        <taxon>Bacteria</taxon>
        <taxon>Bacillati</taxon>
        <taxon>Bacillota</taxon>
        <taxon>Bacilli</taxon>
        <taxon>Bacillales</taxon>
        <taxon>Paenibacillaceae</taxon>
        <taxon>Paenibacillus</taxon>
    </lineage>
</organism>
<dbReference type="EMBL" id="JBHMAG010000007">
    <property type="protein sequence ID" value="MFB9751626.1"/>
    <property type="molecule type" value="Genomic_DNA"/>
</dbReference>
<keyword evidence="2" id="KW-1185">Reference proteome</keyword>